<dbReference type="InterPro" id="IPR039299">
    <property type="entry name" value="SEOA"/>
</dbReference>
<dbReference type="Gene3D" id="3.40.30.10">
    <property type="entry name" value="Glutaredoxin"/>
    <property type="match status" value="1"/>
</dbReference>
<dbReference type="STRING" id="13333.W1PKH9"/>
<evidence type="ECO:0008006" key="3">
    <source>
        <dbReference type="Google" id="ProtNLM"/>
    </source>
</evidence>
<dbReference type="Proteomes" id="UP000017836">
    <property type="component" value="Unassembled WGS sequence"/>
</dbReference>
<keyword evidence="2" id="KW-1185">Reference proteome</keyword>
<dbReference type="OMA" id="QWNDDTH"/>
<dbReference type="PANTHER" id="PTHR33232">
    <property type="entry name" value="PROTEIN SIEVE ELEMENT OCCLUSION B-LIKE"/>
    <property type="match status" value="1"/>
</dbReference>
<organism evidence="1 2">
    <name type="scientific">Amborella trichopoda</name>
    <dbReference type="NCBI Taxonomy" id="13333"/>
    <lineage>
        <taxon>Eukaryota</taxon>
        <taxon>Viridiplantae</taxon>
        <taxon>Streptophyta</taxon>
        <taxon>Embryophyta</taxon>
        <taxon>Tracheophyta</taxon>
        <taxon>Spermatophyta</taxon>
        <taxon>Magnoliopsida</taxon>
        <taxon>Amborellales</taxon>
        <taxon>Amborellaceae</taxon>
        <taxon>Amborella</taxon>
    </lineage>
</organism>
<protein>
    <recommendedName>
        <fullName evidence="3">Sieve element occlusion C-terminal domain-containing protein</fullName>
    </recommendedName>
</protein>
<reference evidence="2" key="1">
    <citation type="journal article" date="2013" name="Science">
        <title>The Amborella genome and the evolution of flowering plants.</title>
        <authorList>
            <consortium name="Amborella Genome Project"/>
        </authorList>
    </citation>
    <scope>NUCLEOTIDE SEQUENCE [LARGE SCALE GENOMIC DNA]</scope>
</reference>
<dbReference type="PANTHER" id="PTHR33232:SF20">
    <property type="entry name" value="PROTEIN SIEVE ELEMENT OCCLUSION B-LIKE"/>
    <property type="match status" value="1"/>
</dbReference>
<dbReference type="GO" id="GO:0010088">
    <property type="term" value="P:phloem development"/>
    <property type="evidence" value="ECO:0007669"/>
    <property type="project" value="InterPro"/>
</dbReference>
<evidence type="ECO:0000313" key="1">
    <source>
        <dbReference type="EMBL" id="ERN10512.1"/>
    </source>
</evidence>
<accession>W1PKH9</accession>
<dbReference type="Gramene" id="ERN10512">
    <property type="protein sequence ID" value="ERN10512"/>
    <property type="gene ID" value="AMTR_s00166p00027970"/>
</dbReference>
<dbReference type="EMBL" id="KI392824">
    <property type="protein sequence ID" value="ERN10512.1"/>
    <property type="molecule type" value="Genomic_DNA"/>
</dbReference>
<name>W1PKH9_AMBTC</name>
<dbReference type="AlphaFoldDB" id="W1PKH9"/>
<gene>
    <name evidence="1" type="ORF">AMTR_s00166p00027970</name>
</gene>
<evidence type="ECO:0000313" key="2">
    <source>
        <dbReference type="Proteomes" id="UP000017836"/>
    </source>
</evidence>
<proteinExistence type="predicted"/>
<sequence length="191" mass="22199">MELGTYGQQHLWSSDKAIEALPPACRSVLSSMNKVGVDVLREKLVIISLSDLEIAHDEVQVLMNIYKDTDRSKLERPYEVVWVPIVDRTAPWNEANENTFNRLAAEMPWYSLHHPSLLEPVVWRYIKEAWHFEKNPSLVVLDNQGRVVCPNALHMILIWGATAYPFSSTREESLWKEETWRLEFLVMILIP</sequence>
<dbReference type="HOGENOM" id="CLU_1423322_0_0_1"/>
<dbReference type="eggNOG" id="ENOG502QS6Q">
    <property type="taxonomic scope" value="Eukaryota"/>
</dbReference>